<dbReference type="Proteomes" id="UP000036406">
    <property type="component" value="Chromosome"/>
</dbReference>
<evidence type="ECO:0000259" key="2">
    <source>
        <dbReference type="Pfam" id="PF03795"/>
    </source>
</evidence>
<organism evidence="3 4">
    <name type="scientific">Marinobacter psychrophilus</name>
    <dbReference type="NCBI Taxonomy" id="330734"/>
    <lineage>
        <taxon>Bacteria</taxon>
        <taxon>Pseudomonadati</taxon>
        <taxon>Pseudomonadota</taxon>
        <taxon>Gammaproteobacteria</taxon>
        <taxon>Pseudomonadales</taxon>
        <taxon>Marinobacteraceae</taxon>
        <taxon>Marinobacter</taxon>
    </lineage>
</organism>
<dbReference type="PANTHER" id="PTHR33606:SF3">
    <property type="entry name" value="PROTEIN YCII"/>
    <property type="match status" value="1"/>
</dbReference>
<name>A0A0H4I5F2_9GAMM</name>
<dbReference type="InterPro" id="IPR005545">
    <property type="entry name" value="YCII"/>
</dbReference>
<protein>
    <submittedName>
        <fullName evidence="3">BolA family transcriptional regulator</fullName>
    </submittedName>
</protein>
<dbReference type="AlphaFoldDB" id="A0A0H4I5F2"/>
<gene>
    <name evidence="3" type="ORF">ABA45_11640</name>
</gene>
<dbReference type="Pfam" id="PF03795">
    <property type="entry name" value="YCII"/>
    <property type="match status" value="1"/>
</dbReference>
<dbReference type="EMBL" id="CP011494">
    <property type="protein sequence ID" value="AKO52975.1"/>
    <property type="molecule type" value="Genomic_DNA"/>
</dbReference>
<dbReference type="InterPro" id="IPR051807">
    <property type="entry name" value="Sec-metab_biosynth-assoc"/>
</dbReference>
<evidence type="ECO:0000313" key="3">
    <source>
        <dbReference type="EMBL" id="AKO52975.1"/>
    </source>
</evidence>
<dbReference type="Gene3D" id="3.30.70.1060">
    <property type="entry name" value="Dimeric alpha+beta barrel"/>
    <property type="match status" value="1"/>
</dbReference>
<dbReference type="STRING" id="330734.ABA45_11640"/>
<dbReference type="NCBIfam" id="NF008473">
    <property type="entry name" value="PRK11370.1"/>
    <property type="match status" value="1"/>
</dbReference>
<dbReference type="PATRIC" id="fig|330734.3.peg.2436"/>
<evidence type="ECO:0000313" key="4">
    <source>
        <dbReference type="Proteomes" id="UP000036406"/>
    </source>
</evidence>
<evidence type="ECO:0000256" key="1">
    <source>
        <dbReference type="ARBA" id="ARBA00007689"/>
    </source>
</evidence>
<accession>A0A0H4I5F2</accession>
<dbReference type="SUPFAM" id="SSF54909">
    <property type="entry name" value="Dimeric alpha+beta barrel"/>
    <property type="match status" value="1"/>
</dbReference>
<feature type="domain" description="YCII-related" evidence="2">
    <location>
        <begin position="1"/>
        <end position="95"/>
    </location>
</feature>
<dbReference type="KEGG" id="mpq:ABA45_11640"/>
<reference evidence="3 4" key="1">
    <citation type="submission" date="2015-05" db="EMBL/GenBank/DDBJ databases">
        <title>Complete genome of Marinobacter psychrophilus strain 20041T isolated from sea-ice of the Canadian Basin.</title>
        <authorList>
            <person name="Song L."/>
            <person name="Ren L."/>
            <person name="Yu Y."/>
            <person name="Wang X."/>
        </authorList>
    </citation>
    <scope>NUCLEOTIDE SEQUENCE [LARGE SCALE GENOMIC DNA]</scope>
    <source>
        <strain evidence="3 4">20041</strain>
    </source>
</reference>
<sequence>MYYAIISEDINDSLALRQSARSAHLERLQALANEGRLLVAGPHPAIDTNDPGNAGFSGSLVIAEFESLEHAQSWADADPYVSAGVYQQVKVKPFKRVLP</sequence>
<dbReference type="RefSeq" id="WP_014871761.1">
    <property type="nucleotide sequence ID" value="NZ_CP011494.1"/>
</dbReference>
<comment type="similarity">
    <text evidence="1">Belongs to the YciI family.</text>
</comment>
<dbReference type="PANTHER" id="PTHR33606">
    <property type="entry name" value="PROTEIN YCII"/>
    <property type="match status" value="1"/>
</dbReference>
<keyword evidence="4" id="KW-1185">Reference proteome</keyword>
<dbReference type="InterPro" id="IPR011008">
    <property type="entry name" value="Dimeric_a/b-barrel"/>
</dbReference>
<proteinExistence type="inferred from homology"/>